<dbReference type="Pfam" id="PF03734">
    <property type="entry name" value="YkuD"/>
    <property type="match status" value="1"/>
</dbReference>
<dbReference type="InterPro" id="IPR005490">
    <property type="entry name" value="LD_TPept_cat_dom"/>
</dbReference>
<dbReference type="GO" id="GO:0016757">
    <property type="term" value="F:glycosyltransferase activity"/>
    <property type="evidence" value="ECO:0007669"/>
    <property type="project" value="UniProtKB-KW"/>
</dbReference>
<keyword evidence="10" id="KW-0732">Signal</keyword>
<proteinExistence type="inferred from homology"/>
<gene>
    <name evidence="12" type="ORF">AVDCRST_MAG15-1709</name>
</gene>
<feature type="signal peptide" evidence="10">
    <location>
        <begin position="1"/>
        <end position="27"/>
    </location>
</feature>
<reference evidence="12" key="1">
    <citation type="submission" date="2020-02" db="EMBL/GenBank/DDBJ databases">
        <authorList>
            <person name="Meier V. D."/>
        </authorList>
    </citation>
    <scope>NUCLEOTIDE SEQUENCE</scope>
    <source>
        <strain evidence="12">AVDCRST_MAG15</strain>
    </source>
</reference>
<dbReference type="PANTHER" id="PTHR30582">
    <property type="entry name" value="L,D-TRANSPEPTIDASE"/>
    <property type="match status" value="1"/>
</dbReference>
<feature type="active site" description="Nucleophile" evidence="9">
    <location>
        <position position="200"/>
    </location>
</feature>
<comment type="similarity">
    <text evidence="2">Belongs to the YkuD family.</text>
</comment>
<evidence type="ECO:0000256" key="9">
    <source>
        <dbReference type="PROSITE-ProRule" id="PRU01373"/>
    </source>
</evidence>
<dbReference type="Gene3D" id="2.40.440.10">
    <property type="entry name" value="L,D-transpeptidase catalytic domain-like"/>
    <property type="match status" value="1"/>
</dbReference>
<keyword evidence="4" id="KW-0808">Transferase</keyword>
<evidence type="ECO:0000256" key="1">
    <source>
        <dbReference type="ARBA" id="ARBA00004752"/>
    </source>
</evidence>
<dbReference type="GO" id="GO:0071972">
    <property type="term" value="F:peptidoglycan L,D-transpeptidase activity"/>
    <property type="evidence" value="ECO:0007669"/>
    <property type="project" value="TreeGrafter"/>
</dbReference>
<feature type="chain" id="PRO_5026682026" description="L,D-TPase catalytic domain-containing protein" evidence="10">
    <location>
        <begin position="28"/>
        <end position="316"/>
    </location>
</feature>
<dbReference type="GO" id="GO:0008360">
    <property type="term" value="P:regulation of cell shape"/>
    <property type="evidence" value="ECO:0007669"/>
    <property type="project" value="UniProtKB-UniRule"/>
</dbReference>
<dbReference type="PANTHER" id="PTHR30582:SF24">
    <property type="entry name" value="L,D-TRANSPEPTIDASE ERFK_SRFK-RELATED"/>
    <property type="match status" value="1"/>
</dbReference>
<evidence type="ECO:0000259" key="11">
    <source>
        <dbReference type="PROSITE" id="PS52029"/>
    </source>
</evidence>
<protein>
    <recommendedName>
        <fullName evidence="11">L,D-TPase catalytic domain-containing protein</fullName>
    </recommendedName>
</protein>
<dbReference type="GO" id="GO:0071555">
    <property type="term" value="P:cell wall organization"/>
    <property type="evidence" value="ECO:0007669"/>
    <property type="project" value="UniProtKB-UniRule"/>
</dbReference>
<sequence length="316" mass="33636">MRASLNSPWGGLRVLGFLAALSLSACAAPPDVTQPEEVIGGVPVSQIVQGYGLMEDGGYTLPPVPPGYVEGVNRRAVVPYRGTEAPGTIEIDPHAKFLYWVQPDGMAIRYPIAVGREGLGMSGGFTIARKAEWPGWTPTANMLRREPETYGPFRGGVPGGLSSPLGARALYLYRGSRDTYYRIHGTNDLSSIGNSGSAGCIRMFNHDVIDLFGRVPTSTRVVVRSLEESLRIEGPLMANRGIQLPAFYGDSQRPPVPQAMVPEEFYANPAAQGGVTYIPDETDIYVSGAEGQTVLPAGGVEMVGAGFEPVILPNAG</sequence>
<keyword evidence="3" id="KW-0328">Glycosyltransferase</keyword>
<evidence type="ECO:0000256" key="4">
    <source>
        <dbReference type="ARBA" id="ARBA00022679"/>
    </source>
</evidence>
<evidence type="ECO:0000256" key="2">
    <source>
        <dbReference type="ARBA" id="ARBA00005992"/>
    </source>
</evidence>
<keyword evidence="6 9" id="KW-0133">Cell shape</keyword>
<comment type="pathway">
    <text evidence="1 9">Cell wall biogenesis; peptidoglycan biosynthesis.</text>
</comment>
<dbReference type="InterPro" id="IPR038063">
    <property type="entry name" value="Transpep_catalytic_dom"/>
</dbReference>
<accession>A0A6J4PG68</accession>
<evidence type="ECO:0000256" key="10">
    <source>
        <dbReference type="SAM" id="SignalP"/>
    </source>
</evidence>
<dbReference type="UniPathway" id="UPA00219"/>
<dbReference type="PROSITE" id="PS51257">
    <property type="entry name" value="PROKAR_LIPOPROTEIN"/>
    <property type="match status" value="1"/>
</dbReference>
<dbReference type="EMBL" id="CADCUU010000243">
    <property type="protein sequence ID" value="CAA9412699.1"/>
    <property type="molecule type" value="Genomic_DNA"/>
</dbReference>
<organism evidence="12">
    <name type="scientific">uncultured Rubellimicrobium sp</name>
    <dbReference type="NCBI Taxonomy" id="543078"/>
    <lineage>
        <taxon>Bacteria</taxon>
        <taxon>Pseudomonadati</taxon>
        <taxon>Pseudomonadota</taxon>
        <taxon>Alphaproteobacteria</taxon>
        <taxon>Rhodobacterales</taxon>
        <taxon>Roseobacteraceae</taxon>
        <taxon>Rubellimicrobium</taxon>
        <taxon>environmental samples</taxon>
    </lineage>
</organism>
<evidence type="ECO:0000256" key="8">
    <source>
        <dbReference type="ARBA" id="ARBA00023316"/>
    </source>
</evidence>
<feature type="domain" description="L,D-TPase catalytic" evidence="11">
    <location>
        <begin position="87"/>
        <end position="224"/>
    </location>
</feature>
<dbReference type="CDD" id="cd16913">
    <property type="entry name" value="YkuD_like"/>
    <property type="match status" value="1"/>
</dbReference>
<feature type="active site" description="Proton donor/acceptor" evidence="9">
    <location>
        <position position="184"/>
    </location>
</feature>
<evidence type="ECO:0000256" key="3">
    <source>
        <dbReference type="ARBA" id="ARBA00022676"/>
    </source>
</evidence>
<evidence type="ECO:0000256" key="6">
    <source>
        <dbReference type="ARBA" id="ARBA00022960"/>
    </source>
</evidence>
<evidence type="ECO:0000256" key="5">
    <source>
        <dbReference type="ARBA" id="ARBA00022801"/>
    </source>
</evidence>
<dbReference type="GO" id="GO:0018104">
    <property type="term" value="P:peptidoglycan-protein cross-linking"/>
    <property type="evidence" value="ECO:0007669"/>
    <property type="project" value="TreeGrafter"/>
</dbReference>
<dbReference type="GO" id="GO:0005576">
    <property type="term" value="C:extracellular region"/>
    <property type="evidence" value="ECO:0007669"/>
    <property type="project" value="TreeGrafter"/>
</dbReference>
<dbReference type="InterPro" id="IPR050979">
    <property type="entry name" value="LD-transpeptidase"/>
</dbReference>
<name>A0A6J4PG68_9RHOB</name>
<evidence type="ECO:0000313" key="12">
    <source>
        <dbReference type="EMBL" id="CAA9412699.1"/>
    </source>
</evidence>
<dbReference type="SUPFAM" id="SSF141523">
    <property type="entry name" value="L,D-transpeptidase catalytic domain-like"/>
    <property type="match status" value="1"/>
</dbReference>
<keyword evidence="5" id="KW-0378">Hydrolase</keyword>
<keyword evidence="7 9" id="KW-0573">Peptidoglycan synthesis</keyword>
<dbReference type="AlphaFoldDB" id="A0A6J4PG68"/>
<evidence type="ECO:0000256" key="7">
    <source>
        <dbReference type="ARBA" id="ARBA00022984"/>
    </source>
</evidence>
<keyword evidence="8 9" id="KW-0961">Cell wall biogenesis/degradation</keyword>
<dbReference type="PROSITE" id="PS52029">
    <property type="entry name" value="LD_TPASE"/>
    <property type="match status" value="1"/>
</dbReference>